<gene>
    <name evidence="3" type="ORF">ZOSMA_2G02210</name>
</gene>
<dbReference type="InterPro" id="IPR029058">
    <property type="entry name" value="AB_hydrolase_fold"/>
</dbReference>
<proteinExistence type="predicted"/>
<accession>A0A0K9PB85</accession>
<name>A0A0K9PB85_ZOSMR</name>
<evidence type="ECO:0000313" key="4">
    <source>
        <dbReference type="Proteomes" id="UP000036987"/>
    </source>
</evidence>
<dbReference type="InterPro" id="IPR004177">
    <property type="entry name" value="DDHD_dom"/>
</dbReference>
<keyword evidence="4" id="KW-1185">Reference proteome</keyword>
<dbReference type="EMBL" id="LFYR01000981">
    <property type="protein sequence ID" value="KMZ66211.1"/>
    <property type="molecule type" value="Genomic_DNA"/>
</dbReference>
<dbReference type="AlphaFoldDB" id="A0A0K9PB85"/>
<dbReference type="SUPFAM" id="SSF53474">
    <property type="entry name" value="alpha/beta-Hydrolases"/>
    <property type="match status" value="1"/>
</dbReference>
<dbReference type="PANTHER" id="PTHR23509:SF10">
    <property type="entry name" value="LD21067P"/>
    <property type="match status" value="1"/>
</dbReference>
<dbReference type="GO" id="GO:0004620">
    <property type="term" value="F:phospholipase activity"/>
    <property type="evidence" value="ECO:0000318"/>
    <property type="project" value="GO_Central"/>
</dbReference>
<dbReference type="PROSITE" id="PS51043">
    <property type="entry name" value="DDHD"/>
    <property type="match status" value="1"/>
</dbReference>
<sequence length="950" mass="108901">MFDSGDNNIESSSGDASSFSQMEESLSDLKNTPSNIARLEDAVEQCKGRRKYLAQTRSPSDGDDVRWYFCKIPLGETELAASFPQTEIVGKSDYFRFSIRDSLALEASFLKREDELLSHWWKEYAECNTGPNGSQNPKISSYDSSNNVYSVDEERVGVPVKGGLYEVDLFKRHCFPVYWSGENWRVLKAHWFARKGDLDWLPLREDIAEQLELAYRCQVWHRRTFQPSGLFAARVDIQCSTEGLHALFTGEDDTWEAWLGNDSLSFSFSLGRGNKFQLRRGFSSPGSLRPTKEELRQQKEEEMDDYCSQVPVGHLVFMVHGIGQRLERANLVDDVGQFRHMTASLAEEHLSSYQLSTQRVLYIPCQWRKGLQLSSESAVENITLSGVRNLRITLSATVHDVLYYMSPIYCQDIINSVSNQLNKLYQKFLKRNPGYNGKVSLYGHSLGSVLSYDILCHQDNSTSAFQMNPVHVEGIRESQSHIDINKKNEDSLCIHNIDHPEDNIDIGKICHSESYPNDMMLEDSNGDRFNVAIENSSSNVGEFSSTNNGKQPDYASVSGKCFQKDDSNSECTFSSELVKNEIESTVLDTEVYNDDAQKVYIDKNKDDFDQDRLISLLKKEVECLKESIAKFEQANNYLLSEKMSNSCSFEKKLGRMVNREDKATCSQPLYMKQTTEQDLSRKNYTPCINYIKLDFTVDTFFAVGSPLGVFLALRNIRIGNGGGKDYWQDERISEELPACRQMFNIFHPFDPVAYRIEPLVCKEFTSKAPVIVPHHRGGKRLHVKLQEINMEIDSRSQAVRSKMHSTKMNMLGVFRSRNAIENDDIDEFYEKENPYGCIMMKRLTGSENGRVDHMLQSKTFQHPYISALGSHTNYWRDPDTALFILKHLYRDIPEEPDICTEEENDGTFGGKLFFQKEVFEEDFPLTFSDKVVIREFSRKLRNSMPKDNNL</sequence>
<dbReference type="InterPro" id="IPR057826">
    <property type="entry name" value="WWE_C20G8.02"/>
</dbReference>
<evidence type="ECO:0000256" key="1">
    <source>
        <dbReference type="SAM" id="MobiDB-lite"/>
    </source>
</evidence>
<dbReference type="GO" id="GO:0005737">
    <property type="term" value="C:cytoplasm"/>
    <property type="evidence" value="ECO:0000318"/>
    <property type="project" value="GO_Central"/>
</dbReference>
<feature type="region of interest" description="Disordered" evidence="1">
    <location>
        <begin position="1"/>
        <end position="24"/>
    </location>
</feature>
<dbReference type="Pfam" id="PF23463">
    <property type="entry name" value="WWE_2"/>
    <property type="match status" value="1"/>
</dbReference>
<dbReference type="Proteomes" id="UP000036987">
    <property type="component" value="Unassembled WGS sequence"/>
</dbReference>
<reference evidence="4" key="1">
    <citation type="journal article" date="2016" name="Nature">
        <title>The genome of the seagrass Zostera marina reveals angiosperm adaptation to the sea.</title>
        <authorList>
            <person name="Olsen J.L."/>
            <person name="Rouze P."/>
            <person name="Verhelst B."/>
            <person name="Lin Y.-C."/>
            <person name="Bayer T."/>
            <person name="Collen J."/>
            <person name="Dattolo E."/>
            <person name="De Paoli E."/>
            <person name="Dittami S."/>
            <person name="Maumus F."/>
            <person name="Michel G."/>
            <person name="Kersting A."/>
            <person name="Lauritano C."/>
            <person name="Lohaus R."/>
            <person name="Toepel M."/>
            <person name="Tonon T."/>
            <person name="Vanneste K."/>
            <person name="Amirebrahimi M."/>
            <person name="Brakel J."/>
            <person name="Bostroem C."/>
            <person name="Chovatia M."/>
            <person name="Grimwood J."/>
            <person name="Jenkins J.W."/>
            <person name="Jueterbock A."/>
            <person name="Mraz A."/>
            <person name="Stam W.T."/>
            <person name="Tice H."/>
            <person name="Bornberg-Bauer E."/>
            <person name="Green P.J."/>
            <person name="Pearson G.A."/>
            <person name="Procaccini G."/>
            <person name="Duarte C.M."/>
            <person name="Schmutz J."/>
            <person name="Reusch T.B.H."/>
            <person name="Van de Peer Y."/>
        </authorList>
    </citation>
    <scope>NUCLEOTIDE SEQUENCE [LARGE SCALE GENOMIC DNA]</scope>
    <source>
        <strain evidence="4">cv. Finnish</strain>
    </source>
</reference>
<dbReference type="OrthoDB" id="431378at2759"/>
<dbReference type="STRING" id="29655.A0A0K9PB85"/>
<dbReference type="Pfam" id="PF02862">
    <property type="entry name" value="DDHD"/>
    <property type="match status" value="2"/>
</dbReference>
<organism evidence="3 4">
    <name type="scientific">Zostera marina</name>
    <name type="common">Eelgrass</name>
    <dbReference type="NCBI Taxonomy" id="29655"/>
    <lineage>
        <taxon>Eukaryota</taxon>
        <taxon>Viridiplantae</taxon>
        <taxon>Streptophyta</taxon>
        <taxon>Embryophyta</taxon>
        <taxon>Tracheophyta</taxon>
        <taxon>Spermatophyta</taxon>
        <taxon>Magnoliopsida</taxon>
        <taxon>Liliopsida</taxon>
        <taxon>Zosteraceae</taxon>
        <taxon>Zostera</taxon>
    </lineage>
</organism>
<feature type="domain" description="DDHD" evidence="2">
    <location>
        <begin position="693"/>
        <end position="890"/>
    </location>
</feature>
<protein>
    <submittedName>
        <fullName evidence="3">Membrane-associated phosphatidylinositol transfer protein 1</fullName>
    </submittedName>
</protein>
<comment type="caution">
    <text evidence="3">The sequence shown here is derived from an EMBL/GenBank/DDBJ whole genome shotgun (WGS) entry which is preliminary data.</text>
</comment>
<evidence type="ECO:0000313" key="3">
    <source>
        <dbReference type="EMBL" id="KMZ66211.1"/>
    </source>
</evidence>
<dbReference type="OMA" id="WQDESIC"/>
<dbReference type="GO" id="GO:0046872">
    <property type="term" value="F:metal ion binding"/>
    <property type="evidence" value="ECO:0007669"/>
    <property type="project" value="InterPro"/>
</dbReference>
<dbReference type="SMART" id="SM01127">
    <property type="entry name" value="DDHD"/>
    <property type="match status" value="1"/>
</dbReference>
<dbReference type="InterPro" id="IPR058055">
    <property type="entry name" value="PA-PLA1"/>
</dbReference>
<dbReference type="PANTHER" id="PTHR23509">
    <property type="entry name" value="PA-PL1 PHOSPHOLIPASE FAMILY"/>
    <property type="match status" value="1"/>
</dbReference>
<evidence type="ECO:0000259" key="2">
    <source>
        <dbReference type="PROSITE" id="PS51043"/>
    </source>
</evidence>